<evidence type="ECO:0000313" key="3">
    <source>
        <dbReference type="Proteomes" id="UP000243723"/>
    </source>
</evidence>
<evidence type="ECO:0000256" key="1">
    <source>
        <dbReference type="SAM" id="MobiDB-lite"/>
    </source>
</evidence>
<feature type="compositionally biased region" description="Basic and acidic residues" evidence="1">
    <location>
        <begin position="109"/>
        <end position="118"/>
    </location>
</feature>
<feature type="compositionally biased region" description="Low complexity" evidence="1">
    <location>
        <begin position="371"/>
        <end position="380"/>
    </location>
</feature>
<feature type="region of interest" description="Disordered" evidence="1">
    <location>
        <begin position="1"/>
        <end position="149"/>
    </location>
</feature>
<protein>
    <recommendedName>
        <fullName evidence="4">RNA polymerase-associated protein LEO1</fullName>
    </recommendedName>
</protein>
<dbReference type="OrthoDB" id="20844at2759"/>
<feature type="region of interest" description="Disordered" evidence="1">
    <location>
        <begin position="170"/>
        <end position="189"/>
    </location>
</feature>
<dbReference type="Proteomes" id="UP000243723">
    <property type="component" value="Unassembled WGS sequence"/>
</dbReference>
<dbReference type="InterPro" id="IPR007149">
    <property type="entry name" value="Leo1"/>
</dbReference>
<feature type="compositionally biased region" description="Basic and acidic residues" evidence="1">
    <location>
        <begin position="345"/>
        <end position="368"/>
    </location>
</feature>
<organism evidence="2 3">
    <name type="scientific">Elsinoe australis</name>
    <dbReference type="NCBI Taxonomy" id="40998"/>
    <lineage>
        <taxon>Eukaryota</taxon>
        <taxon>Fungi</taxon>
        <taxon>Dikarya</taxon>
        <taxon>Ascomycota</taxon>
        <taxon>Pezizomycotina</taxon>
        <taxon>Dothideomycetes</taxon>
        <taxon>Dothideomycetidae</taxon>
        <taxon>Myriangiales</taxon>
        <taxon>Elsinoaceae</taxon>
        <taxon>Elsinoe</taxon>
    </lineage>
</organism>
<accession>A0A2P7ZAR4</accession>
<dbReference type="PANTHER" id="PTHR23146">
    <property type="entry name" value="LEO1 PROTEIN"/>
    <property type="match status" value="1"/>
</dbReference>
<feature type="region of interest" description="Disordered" evidence="1">
    <location>
        <begin position="243"/>
        <end position="263"/>
    </location>
</feature>
<sequence length="518" mass="57146">MSSDGEQQDATSPPAPEPTNIAEPVSTTGKVTSAILSKEESIPDNLEDDDDDDIVTSKKRGGRTSGRAVEEEEEADDGDLFGDGSDEEAQDDAPKKRQLDDEELDSGDDMDRNDRERAASGTPAPEQQKEELVQYSEFGRQPVPEPSDGEMYLLKVPKFLSLEPTMFDTPSFSVPEKEHHSRQDPPPTFSAFNTAMSTIRWRHSPADSSQLQSNARILRWSDGSLTLQLASDPTQQYEIDGNALAPPQKNALKPTPTSTKAPTNQETYTYLTVPHESVGLLRTTHKITAGLSIMPSQKTTDDALERLQSSLAAAVRGKNAHNGTGIEVMPISEDPELMRRKAELAEKEKDRAQKRRMAAENRDRDRSNRALGRSGLTSGRYGSGGGLTAGMLEDDEMGGQAQRPRAKPKASRRQRNDEYSSDEDLGRRRGNFANDDYEVDDFVAGSDEEEDGAEEESEEEDVDDGIDLGKAKGGKRREREDEGEDESDAEGEVEDEDVRQAPKAKRRRAVVDDEDDDE</sequence>
<dbReference type="STRING" id="40998.A0A2P7ZAR4"/>
<dbReference type="GO" id="GO:0006368">
    <property type="term" value="P:transcription elongation by RNA polymerase II"/>
    <property type="evidence" value="ECO:0007669"/>
    <property type="project" value="InterPro"/>
</dbReference>
<evidence type="ECO:0000313" key="2">
    <source>
        <dbReference type="EMBL" id="PSK45300.1"/>
    </source>
</evidence>
<evidence type="ECO:0008006" key="4">
    <source>
        <dbReference type="Google" id="ProtNLM"/>
    </source>
</evidence>
<feature type="compositionally biased region" description="Acidic residues" evidence="1">
    <location>
        <begin position="45"/>
        <end position="54"/>
    </location>
</feature>
<dbReference type="GO" id="GO:0016593">
    <property type="term" value="C:Cdc73/Paf1 complex"/>
    <property type="evidence" value="ECO:0007669"/>
    <property type="project" value="InterPro"/>
</dbReference>
<feature type="compositionally biased region" description="Acidic residues" evidence="1">
    <location>
        <begin position="70"/>
        <end position="91"/>
    </location>
</feature>
<feature type="compositionally biased region" description="Acidic residues" evidence="1">
    <location>
        <begin position="435"/>
        <end position="466"/>
    </location>
</feature>
<feature type="compositionally biased region" description="Polar residues" evidence="1">
    <location>
        <begin position="25"/>
        <end position="35"/>
    </location>
</feature>
<feature type="region of interest" description="Disordered" evidence="1">
    <location>
        <begin position="345"/>
        <end position="518"/>
    </location>
</feature>
<feature type="compositionally biased region" description="Acidic residues" evidence="1">
    <location>
        <begin position="481"/>
        <end position="497"/>
    </location>
</feature>
<dbReference type="Pfam" id="PF04004">
    <property type="entry name" value="Leo1"/>
    <property type="match status" value="1"/>
</dbReference>
<dbReference type="AlphaFoldDB" id="A0A2P7ZAR4"/>
<feature type="compositionally biased region" description="Polar residues" evidence="1">
    <location>
        <begin position="1"/>
        <end position="11"/>
    </location>
</feature>
<name>A0A2P7ZAR4_9PEZI</name>
<dbReference type="EMBL" id="NHZQ01000251">
    <property type="protein sequence ID" value="PSK45300.1"/>
    <property type="molecule type" value="Genomic_DNA"/>
</dbReference>
<dbReference type="GO" id="GO:0032968">
    <property type="term" value="P:positive regulation of transcription elongation by RNA polymerase II"/>
    <property type="evidence" value="ECO:0007669"/>
    <property type="project" value="TreeGrafter"/>
</dbReference>
<reference evidence="2 3" key="1">
    <citation type="submission" date="2017-05" db="EMBL/GenBank/DDBJ databases">
        <title>Draft genome sequence of Elsinoe australis.</title>
        <authorList>
            <person name="Cheng Q."/>
        </authorList>
    </citation>
    <scope>NUCLEOTIDE SEQUENCE [LARGE SCALE GENOMIC DNA]</scope>
    <source>
        <strain evidence="2 3">NL1</strain>
    </source>
</reference>
<gene>
    <name evidence="2" type="ORF">B9Z65_2440</name>
</gene>
<feature type="compositionally biased region" description="Basic residues" evidence="1">
    <location>
        <begin position="404"/>
        <end position="413"/>
    </location>
</feature>
<comment type="caution">
    <text evidence="2">The sequence shown here is derived from an EMBL/GenBank/DDBJ whole genome shotgun (WGS) entry which is preliminary data.</text>
</comment>
<dbReference type="PANTHER" id="PTHR23146:SF0">
    <property type="entry name" value="RNA POLYMERASE-ASSOCIATED PROTEIN LEO1"/>
    <property type="match status" value="1"/>
</dbReference>
<proteinExistence type="predicted"/>
<dbReference type="GO" id="GO:1990269">
    <property type="term" value="F:RNA polymerase II C-terminal domain phosphoserine binding"/>
    <property type="evidence" value="ECO:0007669"/>
    <property type="project" value="TreeGrafter"/>
</dbReference>
<keyword evidence="3" id="KW-1185">Reference proteome</keyword>